<dbReference type="CDD" id="cd06124">
    <property type="entry name" value="cupin_NimR-like_N"/>
    <property type="match status" value="1"/>
</dbReference>
<accession>A0ABT3Q7I0</accession>
<dbReference type="Proteomes" id="UP001526446">
    <property type="component" value="Unassembled WGS sequence"/>
</dbReference>
<dbReference type="PANTHER" id="PTHR11019:SF159">
    <property type="entry name" value="TRANSCRIPTIONAL REGULATOR-RELATED"/>
    <property type="match status" value="1"/>
</dbReference>
<dbReference type="Gene3D" id="1.10.10.60">
    <property type="entry name" value="Homeodomain-like"/>
    <property type="match status" value="1"/>
</dbReference>
<name>A0ABT3Q7I0_9PROT</name>
<evidence type="ECO:0000259" key="4">
    <source>
        <dbReference type="PROSITE" id="PS01124"/>
    </source>
</evidence>
<dbReference type="InterPro" id="IPR009057">
    <property type="entry name" value="Homeodomain-like_sf"/>
</dbReference>
<keyword evidence="6" id="KW-1185">Reference proteome</keyword>
<evidence type="ECO:0000313" key="6">
    <source>
        <dbReference type="Proteomes" id="UP001526446"/>
    </source>
</evidence>
<evidence type="ECO:0000256" key="3">
    <source>
        <dbReference type="ARBA" id="ARBA00023163"/>
    </source>
</evidence>
<dbReference type="PROSITE" id="PS01124">
    <property type="entry name" value="HTH_ARAC_FAMILY_2"/>
    <property type="match status" value="1"/>
</dbReference>
<proteinExistence type="predicted"/>
<gene>
    <name evidence="5" type="ORF">OQ252_07465</name>
</gene>
<evidence type="ECO:0000313" key="5">
    <source>
        <dbReference type="EMBL" id="MCX2561234.1"/>
    </source>
</evidence>
<dbReference type="InterPro" id="IPR020449">
    <property type="entry name" value="Tscrpt_reg_AraC-type_HTH"/>
</dbReference>
<dbReference type="InterPro" id="IPR011051">
    <property type="entry name" value="RmlC_Cupin_sf"/>
</dbReference>
<dbReference type="RefSeq" id="WP_166121551.1">
    <property type="nucleotide sequence ID" value="NZ_JAPIUX010000005.1"/>
</dbReference>
<evidence type="ECO:0000256" key="1">
    <source>
        <dbReference type="ARBA" id="ARBA00023015"/>
    </source>
</evidence>
<dbReference type="SMART" id="SM00342">
    <property type="entry name" value="HTH_ARAC"/>
    <property type="match status" value="1"/>
</dbReference>
<keyword evidence="1" id="KW-0805">Transcription regulation</keyword>
<dbReference type="SUPFAM" id="SSF51182">
    <property type="entry name" value="RmlC-like cupins"/>
    <property type="match status" value="1"/>
</dbReference>
<dbReference type="PROSITE" id="PS00041">
    <property type="entry name" value="HTH_ARAC_FAMILY_1"/>
    <property type="match status" value="1"/>
</dbReference>
<sequence length="272" mass="29951">MKNLTASETQSVLAGNGLDERGNPGFAFRNPSTPLFYDWHEHPCHQITYARRGTTQVEGPEGWYLLPTAHALWIPAGTRHRTMIRNLDGVSVYFDPVHFAAGAAAHIQTFPVSAMVGAMLFHTLRWPAGPAEQAPVARSFFHTLGLLCLEQMEAKSGRLFTLPRATHPSVARAMEAALANPAHASLMQALKQAGMSERSFRRHFQDETGMTWQDWITQARLFHAATLLAEGQRVTDVAAGVGYASLSAFAKAFTHLLGMSPVRYRKVQMAPS</sequence>
<dbReference type="SUPFAM" id="SSF46689">
    <property type="entry name" value="Homeodomain-like"/>
    <property type="match status" value="2"/>
</dbReference>
<evidence type="ECO:0000256" key="2">
    <source>
        <dbReference type="ARBA" id="ARBA00023125"/>
    </source>
</evidence>
<dbReference type="Pfam" id="PF12833">
    <property type="entry name" value="HTH_18"/>
    <property type="match status" value="1"/>
</dbReference>
<organism evidence="5 6">
    <name type="scientific">Acetobacter farinalis</name>
    <dbReference type="NCBI Taxonomy" id="1260984"/>
    <lineage>
        <taxon>Bacteria</taxon>
        <taxon>Pseudomonadati</taxon>
        <taxon>Pseudomonadota</taxon>
        <taxon>Alphaproteobacteria</taxon>
        <taxon>Acetobacterales</taxon>
        <taxon>Acetobacteraceae</taxon>
        <taxon>Acetobacter</taxon>
    </lineage>
</organism>
<keyword evidence="3" id="KW-0804">Transcription</keyword>
<protein>
    <submittedName>
        <fullName evidence="5">Helix-turn-helix transcriptional regulator</fullName>
    </submittedName>
</protein>
<feature type="domain" description="HTH araC/xylS-type" evidence="4">
    <location>
        <begin position="168"/>
        <end position="267"/>
    </location>
</feature>
<dbReference type="PANTHER" id="PTHR11019">
    <property type="entry name" value="HTH-TYPE TRANSCRIPTIONAL REGULATOR NIMR"/>
    <property type="match status" value="1"/>
</dbReference>
<comment type="caution">
    <text evidence="5">The sequence shown here is derived from an EMBL/GenBank/DDBJ whole genome shotgun (WGS) entry which is preliminary data.</text>
</comment>
<dbReference type="InterPro" id="IPR018060">
    <property type="entry name" value="HTH_AraC"/>
</dbReference>
<dbReference type="InterPro" id="IPR018062">
    <property type="entry name" value="HTH_AraC-typ_CS"/>
</dbReference>
<keyword evidence="2" id="KW-0238">DNA-binding</keyword>
<dbReference type="PRINTS" id="PR00032">
    <property type="entry name" value="HTHARAC"/>
</dbReference>
<dbReference type="EMBL" id="JAPIUX010000005">
    <property type="protein sequence ID" value="MCX2561234.1"/>
    <property type="molecule type" value="Genomic_DNA"/>
</dbReference>
<reference evidence="5 6" key="1">
    <citation type="submission" date="2022-11" db="EMBL/GenBank/DDBJ databases">
        <title>Genome sequencing of Acetobacter type strain.</title>
        <authorList>
            <person name="Heo J."/>
            <person name="Lee D."/>
            <person name="Han B.-H."/>
            <person name="Hong S.-B."/>
            <person name="Kwon S.-W."/>
        </authorList>
    </citation>
    <scope>NUCLEOTIDE SEQUENCE [LARGE SCALE GENOMIC DNA]</scope>
    <source>
        <strain evidence="5 6">KACC 21251</strain>
    </source>
</reference>